<evidence type="ECO:0000259" key="8">
    <source>
        <dbReference type="Pfam" id="PF02771"/>
    </source>
</evidence>
<evidence type="ECO:0000256" key="4">
    <source>
        <dbReference type="ARBA" id="ARBA00022827"/>
    </source>
</evidence>
<evidence type="ECO:0000256" key="3">
    <source>
        <dbReference type="ARBA" id="ARBA00022630"/>
    </source>
</evidence>
<dbReference type="PANTHER" id="PTHR43884">
    <property type="entry name" value="ACYL-COA DEHYDROGENASE"/>
    <property type="match status" value="1"/>
</dbReference>
<comment type="similarity">
    <text evidence="2 5">Belongs to the acyl-CoA dehydrogenase family.</text>
</comment>
<dbReference type="PANTHER" id="PTHR43884:SF12">
    <property type="entry name" value="ISOVALERYL-COA DEHYDROGENASE, MITOCHONDRIAL-RELATED"/>
    <property type="match status" value="1"/>
</dbReference>
<dbReference type="Pfam" id="PF02771">
    <property type="entry name" value="Acyl-CoA_dh_N"/>
    <property type="match status" value="1"/>
</dbReference>
<dbReference type="KEGG" id="bgj:AWC36_04180"/>
<organism evidence="9 10">
    <name type="scientific">Brenneria goodwinii</name>
    <dbReference type="NCBI Taxonomy" id="1109412"/>
    <lineage>
        <taxon>Bacteria</taxon>
        <taxon>Pseudomonadati</taxon>
        <taxon>Pseudomonadota</taxon>
        <taxon>Gammaproteobacteria</taxon>
        <taxon>Enterobacterales</taxon>
        <taxon>Pectobacteriaceae</taxon>
        <taxon>Brenneria</taxon>
    </lineage>
</organism>
<dbReference type="Gene3D" id="1.10.540.10">
    <property type="entry name" value="Acyl-CoA dehydrogenase/oxidase, N-terminal domain"/>
    <property type="match status" value="1"/>
</dbReference>
<dbReference type="Pfam" id="PF02770">
    <property type="entry name" value="Acyl-CoA_dh_M"/>
    <property type="match status" value="1"/>
</dbReference>
<evidence type="ECO:0000256" key="1">
    <source>
        <dbReference type="ARBA" id="ARBA00001974"/>
    </source>
</evidence>
<dbReference type="GO" id="GO:0003995">
    <property type="term" value="F:acyl-CoA dehydrogenase activity"/>
    <property type="evidence" value="ECO:0007669"/>
    <property type="project" value="TreeGrafter"/>
</dbReference>
<comment type="cofactor">
    <cofactor evidence="1 5">
        <name>FAD</name>
        <dbReference type="ChEBI" id="CHEBI:57692"/>
    </cofactor>
</comment>
<dbReference type="SUPFAM" id="SSF47203">
    <property type="entry name" value="Acyl-CoA dehydrogenase C-terminal domain-like"/>
    <property type="match status" value="1"/>
</dbReference>
<dbReference type="EMBL" id="MJLX01000017">
    <property type="protein sequence ID" value="RLM25987.1"/>
    <property type="molecule type" value="Genomic_DNA"/>
</dbReference>
<comment type="caution">
    <text evidence="9">The sequence shown here is derived from an EMBL/GenBank/DDBJ whole genome shotgun (WGS) entry which is preliminary data.</text>
</comment>
<keyword evidence="4 5" id="KW-0274">FAD</keyword>
<dbReference type="InterPro" id="IPR009100">
    <property type="entry name" value="AcylCoA_DH/oxidase_NM_dom_sf"/>
</dbReference>
<dbReference type="GO" id="GO:0050660">
    <property type="term" value="F:flavin adenine dinucleotide binding"/>
    <property type="evidence" value="ECO:0007669"/>
    <property type="project" value="InterPro"/>
</dbReference>
<dbReference type="SUPFAM" id="SSF56645">
    <property type="entry name" value="Acyl-CoA dehydrogenase NM domain-like"/>
    <property type="match status" value="1"/>
</dbReference>
<dbReference type="GeneID" id="70905973"/>
<reference evidence="9 10" key="1">
    <citation type="submission" date="2016-09" db="EMBL/GenBank/DDBJ databases">
        <authorList>
            <person name="Doonan J."/>
            <person name="Pachebat J.A."/>
            <person name="Golyshin P.N."/>
            <person name="Denman S."/>
            <person name="Mcdonald J.E."/>
        </authorList>
    </citation>
    <scope>NUCLEOTIDE SEQUENCE [LARGE SCALE GENOMIC DNA]</scope>
    <source>
        <strain evidence="9 10">FRB141</strain>
    </source>
</reference>
<dbReference type="Gene3D" id="2.40.110.10">
    <property type="entry name" value="Butyryl-CoA Dehydrogenase, subunit A, domain 2"/>
    <property type="match status" value="1"/>
</dbReference>
<dbReference type="InterPro" id="IPR037069">
    <property type="entry name" value="AcylCoA_DH/ox_N_sf"/>
</dbReference>
<dbReference type="Pfam" id="PF00441">
    <property type="entry name" value="Acyl-CoA_dh_1"/>
    <property type="match status" value="1"/>
</dbReference>
<evidence type="ECO:0000256" key="2">
    <source>
        <dbReference type="ARBA" id="ARBA00009347"/>
    </source>
</evidence>
<sequence length="377" mass="39593">MNFELNEEQHLIGQSAREFAKEFLDPIAADLDHSGEYPRDVIERLAGYDFLGLLLPEAVGGAGAGAVAYVAAIEEISQSCAAVATILNNHTLGSLAIAEWGNDTQKSEFVPPLAKGERLATLAIYENGPAPGIGPDALLVSRQGDNYVLNGTKAFVRNAGVADLYVVFATLAPAEDKKGFSVFLVDGGTPGLTVAPRLETMGLNGCPVAHVVFNNVTLPAAALLGGENGGDAIAQSLLAKASLFEAAQTIGIGKAAVKHAAEYAKQRIQFGRPIAALQAIQTLLAEVATDCHLAWLGVQRTAQLIEDGEPFATDAAIVKAFLARFGSKMLIDSCQVEGGFGYSEFMPLPRLFRDIAGTTLLDAPADFPDKIIADSIA</sequence>
<proteinExistence type="inferred from homology"/>
<dbReference type="Gene3D" id="1.20.140.10">
    <property type="entry name" value="Butyryl-CoA Dehydrogenase, subunit A, domain 3"/>
    <property type="match status" value="1"/>
</dbReference>
<keyword evidence="3 5" id="KW-0285">Flavoprotein</keyword>
<dbReference type="InterPro" id="IPR046373">
    <property type="entry name" value="Acyl-CoA_Oxase/DH_mid-dom_sf"/>
</dbReference>
<dbReference type="InterPro" id="IPR006091">
    <property type="entry name" value="Acyl-CoA_Oxase/DH_mid-dom"/>
</dbReference>
<evidence type="ECO:0000313" key="9">
    <source>
        <dbReference type="EMBL" id="RLM25987.1"/>
    </source>
</evidence>
<evidence type="ECO:0000313" key="10">
    <source>
        <dbReference type="Proteomes" id="UP000285972"/>
    </source>
</evidence>
<name>A0AAE8ESX0_9GAMM</name>
<dbReference type="InterPro" id="IPR013786">
    <property type="entry name" value="AcylCoA_DH/ox_N"/>
</dbReference>
<feature type="domain" description="Acyl-CoA dehydrogenase/oxidase N-terminal" evidence="8">
    <location>
        <begin position="6"/>
        <end position="117"/>
    </location>
</feature>
<evidence type="ECO:0008006" key="11">
    <source>
        <dbReference type="Google" id="ProtNLM"/>
    </source>
</evidence>
<dbReference type="Proteomes" id="UP000285972">
    <property type="component" value="Unassembled WGS sequence"/>
</dbReference>
<evidence type="ECO:0000259" key="7">
    <source>
        <dbReference type="Pfam" id="PF02770"/>
    </source>
</evidence>
<protein>
    <recommendedName>
        <fullName evidence="11">Acyl-CoA dehydrogenase</fullName>
    </recommendedName>
</protein>
<dbReference type="InterPro" id="IPR009075">
    <property type="entry name" value="AcylCo_DH/oxidase_C"/>
</dbReference>
<feature type="domain" description="Acyl-CoA oxidase/dehydrogenase middle" evidence="7">
    <location>
        <begin position="140"/>
        <end position="216"/>
    </location>
</feature>
<keyword evidence="5" id="KW-0560">Oxidoreductase</keyword>
<dbReference type="RefSeq" id="WP_095833681.1">
    <property type="nucleotide sequence ID" value="NZ_CP014137.1"/>
</dbReference>
<feature type="domain" description="Acyl-CoA dehydrogenase/oxidase C-terminal" evidence="6">
    <location>
        <begin position="230"/>
        <end position="362"/>
    </location>
</feature>
<dbReference type="InterPro" id="IPR036250">
    <property type="entry name" value="AcylCo_DH-like_C"/>
</dbReference>
<accession>A0AAE8ESX0</accession>
<gene>
    <name evidence="9" type="ORF">BIY26_08380</name>
</gene>
<dbReference type="AlphaFoldDB" id="A0AAE8ESX0"/>
<dbReference type="PIRSF" id="PIRSF016578">
    <property type="entry name" value="HsaA"/>
    <property type="match status" value="1"/>
</dbReference>
<evidence type="ECO:0000259" key="6">
    <source>
        <dbReference type="Pfam" id="PF00441"/>
    </source>
</evidence>
<evidence type="ECO:0000256" key="5">
    <source>
        <dbReference type="RuleBase" id="RU362125"/>
    </source>
</evidence>